<organism evidence="2 3">
    <name type="scientific">Mesoterricola sediminis</name>
    <dbReference type="NCBI Taxonomy" id="2927980"/>
    <lineage>
        <taxon>Bacteria</taxon>
        <taxon>Pseudomonadati</taxon>
        <taxon>Acidobacteriota</taxon>
        <taxon>Holophagae</taxon>
        <taxon>Holophagales</taxon>
        <taxon>Holophagaceae</taxon>
        <taxon>Mesoterricola</taxon>
    </lineage>
</organism>
<protein>
    <submittedName>
        <fullName evidence="2">MBL fold metallo-hydrolase</fullName>
    </submittedName>
</protein>
<proteinExistence type="predicted"/>
<dbReference type="KEGG" id="msea:METESE_37460"/>
<sequence>MMYAALASGSKGNCHVFSRPGSTLLVDAGISLKQIRLRMAAVGLEEGAEVAVALTHEHSDHIGAVPVLLRRTPWLFMGTPDTLAAVEAATGVEIPPSRRIPLRAGSPERWNGFEVLPFTTPHDAADSVAYRVSADGLRAAVVTDLGHPTALVEDHCRDLDLLVLEANHDVVMLREGDYPPALKARILSRVGHLSNEAMADLLARVNAPALRTVVLAHLSEHNNLPDLARLAAEAVLAGSGTRLLVASQTVPLQVADPAV</sequence>
<gene>
    <name evidence="2" type="ORF">METESE_37460</name>
</gene>
<dbReference type="SMART" id="SM00849">
    <property type="entry name" value="Lactamase_B"/>
    <property type="match status" value="1"/>
</dbReference>
<dbReference type="Proteomes" id="UP001228113">
    <property type="component" value="Chromosome"/>
</dbReference>
<dbReference type="SUPFAM" id="SSF56281">
    <property type="entry name" value="Metallo-hydrolase/oxidoreductase"/>
    <property type="match status" value="1"/>
</dbReference>
<name>A0AA48KHX2_9BACT</name>
<dbReference type="PANTHER" id="PTHR47619:SF1">
    <property type="entry name" value="EXODEOXYRIBONUCLEASE WALJ"/>
    <property type="match status" value="1"/>
</dbReference>
<dbReference type="InterPro" id="IPR052533">
    <property type="entry name" value="WalJ/YycJ-like"/>
</dbReference>
<dbReference type="PANTHER" id="PTHR47619">
    <property type="entry name" value="METALLO-HYDROLASE YYCJ-RELATED"/>
    <property type="match status" value="1"/>
</dbReference>
<dbReference type="Pfam" id="PF12706">
    <property type="entry name" value="Lactamase_B_2"/>
    <property type="match status" value="1"/>
</dbReference>
<dbReference type="RefSeq" id="WP_243333370.1">
    <property type="nucleotide sequence ID" value="NZ_AP027081.1"/>
</dbReference>
<evidence type="ECO:0000313" key="3">
    <source>
        <dbReference type="Proteomes" id="UP001228113"/>
    </source>
</evidence>
<dbReference type="InterPro" id="IPR036866">
    <property type="entry name" value="RibonucZ/Hydroxyglut_hydro"/>
</dbReference>
<dbReference type="InterPro" id="IPR001279">
    <property type="entry name" value="Metallo-B-lactamas"/>
</dbReference>
<dbReference type="AlphaFoldDB" id="A0AA48KHX2"/>
<keyword evidence="3" id="KW-1185">Reference proteome</keyword>
<dbReference type="EMBL" id="AP027081">
    <property type="protein sequence ID" value="BDU78788.1"/>
    <property type="molecule type" value="Genomic_DNA"/>
</dbReference>
<evidence type="ECO:0000259" key="1">
    <source>
        <dbReference type="SMART" id="SM00849"/>
    </source>
</evidence>
<accession>A0AA48KHX2</accession>
<evidence type="ECO:0000313" key="2">
    <source>
        <dbReference type="EMBL" id="BDU78788.1"/>
    </source>
</evidence>
<reference evidence="2" key="1">
    <citation type="journal article" date="2023" name="Int. J. Syst. Evol. Microbiol.">
        <title>Mesoterricola silvestris gen. nov., sp. nov., Mesoterricola sediminis sp. nov., Geothrix oryzae sp. nov., Geothrix edaphica sp. nov., Geothrix rubra sp. nov., and Geothrix limicola sp. nov., six novel members of Acidobacteriota isolated from soils.</title>
        <authorList>
            <person name="Itoh H."/>
            <person name="Sugisawa Y."/>
            <person name="Mise K."/>
            <person name="Xu Z."/>
            <person name="Kuniyasu M."/>
            <person name="Ushijima N."/>
            <person name="Kawano K."/>
            <person name="Kobayashi E."/>
            <person name="Shiratori Y."/>
            <person name="Masuda Y."/>
            <person name="Senoo K."/>
        </authorList>
    </citation>
    <scope>NUCLEOTIDE SEQUENCE</scope>
    <source>
        <strain evidence="2">W786</strain>
    </source>
</reference>
<dbReference type="Gene3D" id="3.60.15.10">
    <property type="entry name" value="Ribonuclease Z/Hydroxyacylglutathione hydrolase-like"/>
    <property type="match status" value="1"/>
</dbReference>
<feature type="domain" description="Metallo-beta-lactamase" evidence="1">
    <location>
        <begin position="11"/>
        <end position="192"/>
    </location>
</feature>